<feature type="non-terminal residue" evidence="2">
    <location>
        <position position="47"/>
    </location>
</feature>
<accession>A0A6J4U4Q7</accession>
<dbReference type="EMBL" id="CADCWE010000100">
    <property type="protein sequence ID" value="CAA9538368.1"/>
    <property type="molecule type" value="Genomic_DNA"/>
</dbReference>
<gene>
    <name evidence="2" type="ORF">AVDCRST_MAG73-1650</name>
</gene>
<feature type="non-terminal residue" evidence="2">
    <location>
        <position position="1"/>
    </location>
</feature>
<evidence type="ECO:0000256" key="1">
    <source>
        <dbReference type="SAM" id="MobiDB-lite"/>
    </source>
</evidence>
<evidence type="ECO:0000313" key="2">
    <source>
        <dbReference type="EMBL" id="CAA9538368.1"/>
    </source>
</evidence>
<name>A0A6J4U4Q7_9BACT</name>
<reference evidence="2" key="1">
    <citation type="submission" date="2020-02" db="EMBL/GenBank/DDBJ databases">
        <authorList>
            <person name="Meier V. D."/>
        </authorList>
    </citation>
    <scope>NUCLEOTIDE SEQUENCE</scope>
    <source>
        <strain evidence="2">AVDCRST_MAG73</strain>
    </source>
</reference>
<sequence>WSTVANESRNRAFVNPGGRRGERHHNPPTPSTAAAWPRAASGSGRPP</sequence>
<feature type="region of interest" description="Disordered" evidence="1">
    <location>
        <begin position="1"/>
        <end position="47"/>
    </location>
</feature>
<organism evidence="2">
    <name type="scientific">uncultured Thermomicrobiales bacterium</name>
    <dbReference type="NCBI Taxonomy" id="1645740"/>
    <lineage>
        <taxon>Bacteria</taxon>
        <taxon>Pseudomonadati</taxon>
        <taxon>Thermomicrobiota</taxon>
        <taxon>Thermomicrobia</taxon>
        <taxon>Thermomicrobiales</taxon>
        <taxon>environmental samples</taxon>
    </lineage>
</organism>
<dbReference type="AlphaFoldDB" id="A0A6J4U4Q7"/>
<protein>
    <submittedName>
        <fullName evidence="2">Uncharacterized protein</fullName>
    </submittedName>
</protein>
<proteinExistence type="predicted"/>